<dbReference type="EMBL" id="JABANP010000344">
    <property type="protein sequence ID" value="KAF4683807.1"/>
    <property type="molecule type" value="Genomic_DNA"/>
</dbReference>
<sequence length="567" mass="62693">MSQKNTCYLCGFATASCRPAAGSAKLIGEVIGLYPKTFENWGICPNCDIALSKGTSSWVQQYLPRGYAPYAWKNQPKSLPRGRKQRRKGSGRIAAPVEDVALPEGDPLATELRLLPDLTNDEKVRYILHLAKEQGVLHLLVGGDDFSKKSRQEPKVGMDAVKSYTVDLSLSQRKLEKMMRSVNRDSGGTVFPPPSRVRASRKDYEAKFHVREGLATPKDILAFVCDRFGLSTSADDTGTLLVGLDFGGGTTKAVVKPYGVSGGHGCLVALNKAKDSRDVTAGIVAELQPLAQRFKLLYTADNKELQFLSGTSSNACWLCSAVEKRSNNRWVYPLTREERRWPKAEEWARSYREKCDRLKRPPAHVNGQKSQPLVSEESLLLPWLHILMGLCRNVFDHMIRRGASRQDLEQLLSDRLHIVPTKPIAGSTLERTNVLAFTGKDCRKLIKEIETVRGDLLRLPVGGSAYKVLRAIGNVHEALTSSHAQELVEASIANFRKEYVDGGFNPSLVVHLLVAHGLELYARHSDQGQYIGSYIAAKGGFVEADIVLELAVFQLTGRRVSYSLSSS</sequence>
<dbReference type="Proteomes" id="UP000541610">
    <property type="component" value="Unassembled WGS sequence"/>
</dbReference>
<gene>
    <name evidence="2" type="ORF">FOZ60_008577</name>
</gene>
<comment type="caution">
    <text evidence="2">The sequence shown here is derived from an EMBL/GenBank/DDBJ whole genome shotgun (WGS) entry which is preliminary data.</text>
</comment>
<feature type="region of interest" description="Disordered" evidence="1">
    <location>
        <begin position="74"/>
        <end position="95"/>
    </location>
</feature>
<dbReference type="AlphaFoldDB" id="A0A7J6NK20"/>
<accession>A0A7J6NK20</accession>
<reference evidence="2 3" key="1">
    <citation type="submission" date="2020-04" db="EMBL/GenBank/DDBJ databases">
        <title>Perkinsus olseni comparative genomics.</title>
        <authorList>
            <person name="Bogema D.R."/>
        </authorList>
    </citation>
    <scope>NUCLEOTIDE SEQUENCE [LARGE SCALE GENOMIC DNA]</scope>
    <source>
        <strain evidence="2">00978-12</strain>
    </source>
</reference>
<dbReference type="OrthoDB" id="7999790at2759"/>
<proteinExistence type="predicted"/>
<protein>
    <submittedName>
        <fullName evidence="2">Uncharacterized protein</fullName>
    </submittedName>
</protein>
<evidence type="ECO:0000313" key="2">
    <source>
        <dbReference type="EMBL" id="KAF4683807.1"/>
    </source>
</evidence>
<dbReference type="PROSITE" id="PS51257">
    <property type="entry name" value="PROKAR_LIPOPROTEIN"/>
    <property type="match status" value="1"/>
</dbReference>
<evidence type="ECO:0000256" key="1">
    <source>
        <dbReference type="SAM" id="MobiDB-lite"/>
    </source>
</evidence>
<evidence type="ECO:0000313" key="3">
    <source>
        <dbReference type="Proteomes" id="UP000541610"/>
    </source>
</evidence>
<organism evidence="2 3">
    <name type="scientific">Perkinsus olseni</name>
    <name type="common">Perkinsus atlanticus</name>
    <dbReference type="NCBI Taxonomy" id="32597"/>
    <lineage>
        <taxon>Eukaryota</taxon>
        <taxon>Sar</taxon>
        <taxon>Alveolata</taxon>
        <taxon>Perkinsozoa</taxon>
        <taxon>Perkinsea</taxon>
        <taxon>Perkinsida</taxon>
        <taxon>Perkinsidae</taxon>
        <taxon>Perkinsus</taxon>
    </lineage>
</organism>
<name>A0A7J6NK20_PEROL</name>
<feature type="compositionally biased region" description="Basic residues" evidence="1">
    <location>
        <begin position="80"/>
        <end position="90"/>
    </location>
</feature>